<dbReference type="InterPro" id="IPR027304">
    <property type="entry name" value="Trigger_fact/SurA_dom_sf"/>
</dbReference>
<name>A0A478FS94_9MOLU</name>
<evidence type="ECO:0000313" key="1">
    <source>
        <dbReference type="EMBL" id="GCE63329.1"/>
    </source>
</evidence>
<dbReference type="Proteomes" id="UP000324831">
    <property type="component" value="Unassembled WGS sequence"/>
</dbReference>
<dbReference type="AlphaFoldDB" id="A0A478FS94"/>
<proteinExistence type="predicted"/>
<dbReference type="SUPFAM" id="SSF109998">
    <property type="entry name" value="Triger factor/SurA peptide-binding domain-like"/>
    <property type="match status" value="1"/>
</dbReference>
<dbReference type="EMBL" id="BIMN01000001">
    <property type="protein sequence ID" value="GCE63329.1"/>
    <property type="molecule type" value="Genomic_DNA"/>
</dbReference>
<gene>
    <name evidence="1" type="ORF">MHSWG343_03180</name>
</gene>
<organism evidence="1 2">
    <name type="scientific">Candidatus Mycoplasma haematohominis</name>
    <dbReference type="NCBI Taxonomy" id="1494318"/>
    <lineage>
        <taxon>Bacteria</taxon>
        <taxon>Bacillati</taxon>
        <taxon>Mycoplasmatota</taxon>
        <taxon>Mollicutes</taxon>
        <taxon>Mycoplasmataceae</taxon>
        <taxon>Mycoplasma</taxon>
    </lineage>
</organism>
<comment type="caution">
    <text evidence="1">The sequence shown here is derived from an EMBL/GenBank/DDBJ whole genome shotgun (WGS) entry which is preliminary data.</text>
</comment>
<protein>
    <submittedName>
        <fullName evidence="1">Trigger factor</fullName>
    </submittedName>
</protein>
<accession>A0A478FS94</accession>
<dbReference type="InterPro" id="IPR054820">
    <property type="entry name" value="MPN555-like"/>
</dbReference>
<dbReference type="GO" id="GO:0006457">
    <property type="term" value="P:protein folding"/>
    <property type="evidence" value="ECO:0007669"/>
    <property type="project" value="InterPro"/>
</dbReference>
<dbReference type="InterPro" id="IPR037041">
    <property type="entry name" value="Trigger_fac_C_sf"/>
</dbReference>
<sequence length="183" mass="21424">MKSRISNKKPIKFGQVLTITNFSSPNVDDYAANLRKQKPGISHEDLNREILELVKRDSYYNALMDEVASAYEFELDEDELRERMESVLQANPSMPVENVRNMVSIPIYKKLIYDDLAKDWEVSITDEVVKDTLEQFYRETGQPIREYLMDKNKFEGVRSTLVEQLITGRLMNAFKPVYKFPEQ</sequence>
<evidence type="ECO:0000313" key="2">
    <source>
        <dbReference type="Proteomes" id="UP000324831"/>
    </source>
</evidence>
<dbReference type="NCBIfam" id="NF045756">
    <property type="entry name" value="MPN555"/>
    <property type="match status" value="1"/>
</dbReference>
<dbReference type="Gene3D" id="1.10.3120.10">
    <property type="entry name" value="Trigger factor, C-terminal domain"/>
    <property type="match status" value="1"/>
</dbReference>
<dbReference type="GO" id="GO:0015031">
    <property type="term" value="P:protein transport"/>
    <property type="evidence" value="ECO:0007669"/>
    <property type="project" value="InterPro"/>
</dbReference>
<reference evidence="1 2" key="1">
    <citation type="submission" date="2019-01" db="EMBL/GenBank/DDBJ databases">
        <title>Draft genome sequences of Candidatus Mycoplasma haemohominis SWG34-3 identified from a patient with pyrexia, anemia and liver dysfunction.</title>
        <authorList>
            <person name="Sekizuka T."/>
            <person name="Hattori N."/>
            <person name="Katano H."/>
            <person name="Takuma T."/>
            <person name="Ito T."/>
            <person name="Arai N."/>
            <person name="Yanai R."/>
            <person name="Ishii S."/>
            <person name="Miura Y."/>
            <person name="Tokunaga T."/>
            <person name="Watanabe H."/>
            <person name="Nomura N."/>
            <person name="Eguchi J."/>
            <person name="Arai T."/>
            <person name="Hasegawa H."/>
            <person name="Nakamaki T."/>
            <person name="Wakita T."/>
            <person name="Niki Y."/>
            <person name="Kuroda M."/>
        </authorList>
    </citation>
    <scope>NUCLEOTIDE SEQUENCE [LARGE SCALE GENOMIC DNA]</scope>
    <source>
        <strain evidence="1">SWG34-3</strain>
    </source>
</reference>